<dbReference type="SUPFAM" id="SSF57756">
    <property type="entry name" value="Retrovirus zinc finger-like domains"/>
    <property type="match status" value="1"/>
</dbReference>
<dbReference type="EMBL" id="JARBHB010000008">
    <property type="protein sequence ID" value="KAJ8876949.1"/>
    <property type="molecule type" value="Genomic_DNA"/>
</dbReference>
<name>A0ABQ9GY22_9NEOP</name>
<dbReference type="InterPro" id="IPR050951">
    <property type="entry name" value="Retrovirus_Pol_polyprotein"/>
</dbReference>
<comment type="caution">
    <text evidence="3">The sequence shown here is derived from an EMBL/GenBank/DDBJ whole genome shotgun (WGS) entry which is preliminary data.</text>
</comment>
<evidence type="ECO:0000259" key="2">
    <source>
        <dbReference type="PROSITE" id="PS50158"/>
    </source>
</evidence>
<evidence type="ECO:0000256" key="1">
    <source>
        <dbReference type="PROSITE-ProRule" id="PRU00047"/>
    </source>
</evidence>
<dbReference type="InterPro" id="IPR043128">
    <property type="entry name" value="Rev_trsase/Diguanyl_cyclase"/>
</dbReference>
<dbReference type="Gene3D" id="3.30.70.270">
    <property type="match status" value="1"/>
</dbReference>
<dbReference type="SUPFAM" id="SSF56672">
    <property type="entry name" value="DNA/RNA polymerases"/>
    <property type="match status" value="1"/>
</dbReference>
<dbReference type="PROSITE" id="PS50158">
    <property type="entry name" value="ZF_CCHC"/>
    <property type="match status" value="1"/>
</dbReference>
<proteinExistence type="predicted"/>
<keyword evidence="1" id="KW-0479">Metal-binding</keyword>
<accession>A0ABQ9GY22</accession>
<protein>
    <recommendedName>
        <fullName evidence="2">CCHC-type domain-containing protein</fullName>
    </recommendedName>
</protein>
<feature type="domain" description="CCHC-type" evidence="2">
    <location>
        <begin position="70"/>
        <end position="85"/>
    </location>
</feature>
<dbReference type="InterPro" id="IPR001878">
    <property type="entry name" value="Znf_CCHC"/>
</dbReference>
<dbReference type="Proteomes" id="UP001159363">
    <property type="component" value="Chromosome 7"/>
</dbReference>
<sequence length="367" mass="40684">MQLAIEDVQYVGASRGRRQHPPQWGGFTCQLYRETAYQNGALTSKKQEPQNAYSCGVHQSGNVPARRWICYNCGHLGHIAKACRNSSLVCAYASGVLVEPAPVRMKVKGVEILFVVNTGSALTLAVRTSTKKNRGKCLNPVPRGISAADGMGLQVSGVVSMSVTDEGSGSLHKLSLLVARYLSALTLLGRDWLSALQPGLQYHILTNSQVVCVCMLLVPNPFWFLVSINLKGSAIPVFHRAYDVPCDIVQNTKEELYKLEQAGIIYRVKSSPWASLIVVVPKKSYENRLFDRNPLPPADDVFKIFVGCRVFCCLDLTQAYLQLEVEEPCRELLTINNIKGLYRFNRLVFRLTFGPAISQSVIESIQF</sequence>
<reference evidence="3 4" key="1">
    <citation type="submission" date="2023-02" db="EMBL/GenBank/DDBJ databases">
        <title>LHISI_Scaffold_Assembly.</title>
        <authorList>
            <person name="Stuart O.P."/>
            <person name="Cleave R."/>
            <person name="Magrath M.J.L."/>
            <person name="Mikheyev A.S."/>
        </authorList>
    </citation>
    <scope>NUCLEOTIDE SEQUENCE [LARGE SCALE GENOMIC DNA]</scope>
    <source>
        <strain evidence="3">Daus_M_001</strain>
        <tissue evidence="3">Leg muscle</tissue>
    </source>
</reference>
<dbReference type="InterPro" id="IPR036875">
    <property type="entry name" value="Znf_CCHC_sf"/>
</dbReference>
<gene>
    <name evidence="3" type="ORF">PR048_021399</name>
</gene>
<dbReference type="PANTHER" id="PTHR37984:SF9">
    <property type="entry name" value="INTEGRASE CATALYTIC DOMAIN-CONTAINING PROTEIN"/>
    <property type="match status" value="1"/>
</dbReference>
<dbReference type="PANTHER" id="PTHR37984">
    <property type="entry name" value="PROTEIN CBG26694"/>
    <property type="match status" value="1"/>
</dbReference>
<dbReference type="SMART" id="SM00343">
    <property type="entry name" value="ZnF_C2HC"/>
    <property type="match status" value="1"/>
</dbReference>
<organism evidence="3 4">
    <name type="scientific">Dryococelus australis</name>
    <dbReference type="NCBI Taxonomy" id="614101"/>
    <lineage>
        <taxon>Eukaryota</taxon>
        <taxon>Metazoa</taxon>
        <taxon>Ecdysozoa</taxon>
        <taxon>Arthropoda</taxon>
        <taxon>Hexapoda</taxon>
        <taxon>Insecta</taxon>
        <taxon>Pterygota</taxon>
        <taxon>Neoptera</taxon>
        <taxon>Polyneoptera</taxon>
        <taxon>Phasmatodea</taxon>
        <taxon>Verophasmatodea</taxon>
        <taxon>Anareolatae</taxon>
        <taxon>Phasmatidae</taxon>
        <taxon>Eurycanthinae</taxon>
        <taxon>Dryococelus</taxon>
    </lineage>
</organism>
<keyword evidence="4" id="KW-1185">Reference proteome</keyword>
<evidence type="ECO:0000313" key="3">
    <source>
        <dbReference type="EMBL" id="KAJ8876949.1"/>
    </source>
</evidence>
<dbReference type="Gene3D" id="3.10.10.10">
    <property type="entry name" value="HIV Type 1 Reverse Transcriptase, subunit A, domain 1"/>
    <property type="match status" value="1"/>
</dbReference>
<keyword evidence="1" id="KW-0863">Zinc-finger</keyword>
<dbReference type="InterPro" id="IPR043502">
    <property type="entry name" value="DNA/RNA_pol_sf"/>
</dbReference>
<keyword evidence="1" id="KW-0862">Zinc</keyword>
<evidence type="ECO:0000313" key="4">
    <source>
        <dbReference type="Proteomes" id="UP001159363"/>
    </source>
</evidence>